<feature type="domain" description="HTH myb-type" evidence="6">
    <location>
        <begin position="62"/>
        <end position="116"/>
    </location>
</feature>
<evidence type="ECO:0000256" key="2">
    <source>
        <dbReference type="ARBA" id="ARBA00022737"/>
    </source>
</evidence>
<dbReference type="OrthoDB" id="2143914at2759"/>
<dbReference type="KEGG" id="csv:101204317"/>
<dbReference type="AlphaFoldDB" id="A0A0A0KAA1"/>
<dbReference type="SMART" id="SM00717">
    <property type="entry name" value="SANT"/>
    <property type="match status" value="2"/>
</dbReference>
<sequence length="254" mass="29394">MGRAPCCEKVGLKRGPWSFEEDQILIKFIQLNGHSNWRALPKKAGLLRCGKSCRLRWTNYLRPDIKRGDFTQEEAQTIITLHQLMGNRWAAIAARLPGRTDNEIKNVWHTHLKKRVIQNEILKDQTKQNKNDDNHFHDQLSCSSEIKLDGEEDIDRCIKNNNDDKDAELAELAFAEDFLKSLLLEEEFSENDWNNLGKDCVMIKDVVDESPKEVEIPLSGEEEMSNCSSSDTVDIMDFWRNVFMKDGELQEINI</sequence>
<keyword evidence="2" id="KW-0677">Repeat</keyword>
<dbReference type="InterPro" id="IPR017930">
    <property type="entry name" value="Myb_dom"/>
</dbReference>
<accession>A0A0A0KAA1</accession>
<reference evidence="7 8" key="2">
    <citation type="journal article" date="2009" name="PLoS ONE">
        <title>An integrated genetic and cytogenetic map of the cucumber genome.</title>
        <authorList>
            <person name="Ren Y."/>
            <person name="Zhang Z."/>
            <person name="Liu J."/>
            <person name="Staub J.E."/>
            <person name="Han Y."/>
            <person name="Cheng Z."/>
            <person name="Li X."/>
            <person name="Lu J."/>
            <person name="Miao H."/>
            <person name="Kang H."/>
            <person name="Xie B."/>
            <person name="Gu X."/>
            <person name="Wang X."/>
            <person name="Du Y."/>
            <person name="Jin W."/>
            <person name="Huang S."/>
        </authorList>
    </citation>
    <scope>NUCLEOTIDE SEQUENCE [LARGE SCALE GENOMIC DNA]</scope>
    <source>
        <strain evidence="8">cv. 9930</strain>
    </source>
</reference>
<dbReference type="SUPFAM" id="SSF46689">
    <property type="entry name" value="Homeodomain-like"/>
    <property type="match status" value="1"/>
</dbReference>
<evidence type="ECO:0000259" key="5">
    <source>
        <dbReference type="PROSITE" id="PS50090"/>
    </source>
</evidence>
<dbReference type="PROSITE" id="PS51294">
    <property type="entry name" value="HTH_MYB"/>
    <property type="match status" value="2"/>
</dbReference>
<name>A0A0A0KAA1_CUCSA</name>
<dbReference type="GO" id="GO:0003677">
    <property type="term" value="F:DNA binding"/>
    <property type="evidence" value="ECO:0007669"/>
    <property type="project" value="UniProtKB-KW"/>
</dbReference>
<feature type="domain" description="Myb-like" evidence="5">
    <location>
        <begin position="62"/>
        <end position="112"/>
    </location>
</feature>
<dbReference type="Gene3D" id="1.10.10.60">
    <property type="entry name" value="Homeodomain-like"/>
    <property type="match status" value="2"/>
</dbReference>
<comment type="subcellular location">
    <subcellularLocation>
        <location evidence="1">Nucleus</location>
    </subcellularLocation>
</comment>
<dbReference type="PANTHER" id="PTHR10641">
    <property type="entry name" value="MYB FAMILY TRANSCRIPTION FACTOR"/>
    <property type="match status" value="1"/>
</dbReference>
<dbReference type="CDD" id="cd00167">
    <property type="entry name" value="SANT"/>
    <property type="match status" value="2"/>
</dbReference>
<evidence type="ECO:0000256" key="1">
    <source>
        <dbReference type="ARBA" id="ARBA00004123"/>
    </source>
</evidence>
<dbReference type="Proteomes" id="UP000029981">
    <property type="component" value="Chromosome 7"/>
</dbReference>
<evidence type="ECO:0000256" key="4">
    <source>
        <dbReference type="ARBA" id="ARBA00023242"/>
    </source>
</evidence>
<dbReference type="FunFam" id="1.10.10.60:FF:000001">
    <property type="entry name" value="MYB-related transcription factor"/>
    <property type="match status" value="1"/>
</dbReference>
<evidence type="ECO:0000313" key="7">
    <source>
        <dbReference type="EMBL" id="KGN44736.1"/>
    </source>
</evidence>
<dbReference type="InterPro" id="IPR015495">
    <property type="entry name" value="Myb_TF_plants"/>
</dbReference>
<proteinExistence type="predicted"/>
<dbReference type="Gramene" id="KGN44736">
    <property type="protein sequence ID" value="KGN44736"/>
    <property type="gene ID" value="Csa_7G375780"/>
</dbReference>
<feature type="domain" description="HTH myb-type" evidence="6">
    <location>
        <begin position="9"/>
        <end position="61"/>
    </location>
</feature>
<keyword evidence="3" id="KW-0238">DNA-binding</keyword>
<dbReference type="InterPro" id="IPR009057">
    <property type="entry name" value="Homeodomain-like_sf"/>
</dbReference>
<keyword evidence="4" id="KW-0539">Nucleus</keyword>
<evidence type="ECO:0000256" key="3">
    <source>
        <dbReference type="ARBA" id="ARBA00023125"/>
    </source>
</evidence>
<dbReference type="eggNOG" id="KOG0048">
    <property type="taxonomic scope" value="Eukaryota"/>
</dbReference>
<reference evidence="7 8" key="1">
    <citation type="journal article" date="2009" name="Nat. Genet.">
        <title>The genome of the cucumber, Cucumis sativus L.</title>
        <authorList>
            <person name="Huang S."/>
            <person name="Li R."/>
            <person name="Zhang Z."/>
            <person name="Li L."/>
            <person name="Gu X."/>
            <person name="Fan W."/>
            <person name="Lucas W.J."/>
            <person name="Wang X."/>
            <person name="Xie B."/>
            <person name="Ni P."/>
            <person name="Ren Y."/>
            <person name="Zhu H."/>
            <person name="Li J."/>
            <person name="Lin K."/>
            <person name="Jin W."/>
            <person name="Fei Z."/>
            <person name="Li G."/>
            <person name="Staub J."/>
            <person name="Kilian A."/>
            <person name="van der Vossen E.A."/>
            <person name="Wu Y."/>
            <person name="Guo J."/>
            <person name="He J."/>
            <person name="Jia Z."/>
            <person name="Ren Y."/>
            <person name="Tian G."/>
            <person name="Lu Y."/>
            <person name="Ruan J."/>
            <person name="Qian W."/>
            <person name="Wang M."/>
            <person name="Huang Q."/>
            <person name="Li B."/>
            <person name="Xuan Z."/>
            <person name="Cao J."/>
            <person name="Asan"/>
            <person name="Wu Z."/>
            <person name="Zhang J."/>
            <person name="Cai Q."/>
            <person name="Bai Y."/>
            <person name="Zhao B."/>
            <person name="Han Y."/>
            <person name="Li Y."/>
            <person name="Li X."/>
            <person name="Wang S."/>
            <person name="Shi Q."/>
            <person name="Liu S."/>
            <person name="Cho W.K."/>
            <person name="Kim J.Y."/>
            <person name="Xu Y."/>
            <person name="Heller-Uszynska K."/>
            <person name="Miao H."/>
            <person name="Cheng Z."/>
            <person name="Zhang S."/>
            <person name="Wu J."/>
            <person name="Yang Y."/>
            <person name="Kang H."/>
            <person name="Li M."/>
            <person name="Liang H."/>
            <person name="Ren X."/>
            <person name="Shi Z."/>
            <person name="Wen M."/>
            <person name="Jian M."/>
            <person name="Yang H."/>
            <person name="Zhang G."/>
            <person name="Yang Z."/>
            <person name="Chen R."/>
            <person name="Liu S."/>
            <person name="Li J."/>
            <person name="Ma L."/>
            <person name="Liu H."/>
            <person name="Zhou Y."/>
            <person name="Zhao J."/>
            <person name="Fang X."/>
            <person name="Li G."/>
            <person name="Fang L."/>
            <person name="Li Y."/>
            <person name="Liu D."/>
            <person name="Zheng H."/>
            <person name="Zhang Y."/>
            <person name="Qin N."/>
            <person name="Li Z."/>
            <person name="Yang G."/>
            <person name="Yang S."/>
            <person name="Bolund L."/>
            <person name="Kristiansen K."/>
            <person name="Zheng H."/>
            <person name="Li S."/>
            <person name="Zhang X."/>
            <person name="Yang H."/>
            <person name="Wang J."/>
            <person name="Sun R."/>
            <person name="Zhang B."/>
            <person name="Jiang S."/>
            <person name="Wang J."/>
            <person name="Du Y."/>
            <person name="Li S."/>
        </authorList>
    </citation>
    <scope>NUCLEOTIDE SEQUENCE [LARGE SCALE GENOMIC DNA]</scope>
    <source>
        <strain evidence="8">cv. 9930</strain>
    </source>
</reference>
<organism evidence="7 8">
    <name type="scientific">Cucumis sativus</name>
    <name type="common">Cucumber</name>
    <dbReference type="NCBI Taxonomy" id="3659"/>
    <lineage>
        <taxon>Eukaryota</taxon>
        <taxon>Viridiplantae</taxon>
        <taxon>Streptophyta</taxon>
        <taxon>Embryophyta</taxon>
        <taxon>Tracheophyta</taxon>
        <taxon>Spermatophyta</taxon>
        <taxon>Magnoliopsida</taxon>
        <taxon>eudicotyledons</taxon>
        <taxon>Gunneridae</taxon>
        <taxon>Pentapetalae</taxon>
        <taxon>rosids</taxon>
        <taxon>fabids</taxon>
        <taxon>Cucurbitales</taxon>
        <taxon>Cucurbitaceae</taxon>
        <taxon>Benincaseae</taxon>
        <taxon>Cucumis</taxon>
    </lineage>
</organism>
<dbReference type="PANTHER" id="PTHR10641:SF1383">
    <property type="entry name" value="TRANSCRIPTION FACTOR MYB13"/>
    <property type="match status" value="1"/>
</dbReference>
<reference evidence="7 8" key="3">
    <citation type="journal article" date="2010" name="BMC Genomics">
        <title>Transcriptome sequencing and comparative analysis of cucumber flowers with different sex types.</title>
        <authorList>
            <person name="Guo S."/>
            <person name="Zheng Y."/>
            <person name="Joung J.G."/>
            <person name="Liu S."/>
            <person name="Zhang Z."/>
            <person name="Crasta O.R."/>
            <person name="Sobral B.W."/>
            <person name="Xu Y."/>
            <person name="Huang S."/>
            <person name="Fei Z."/>
        </authorList>
    </citation>
    <scope>NUCLEOTIDE SEQUENCE [LARGE SCALE GENOMIC DNA]</scope>
    <source>
        <strain evidence="8">cv. 9930</strain>
    </source>
</reference>
<gene>
    <name evidence="7" type="ORF">Csa_7G375780</name>
</gene>
<feature type="domain" description="Myb-like" evidence="5">
    <location>
        <begin position="9"/>
        <end position="61"/>
    </location>
</feature>
<dbReference type="PROSITE" id="PS50090">
    <property type="entry name" value="MYB_LIKE"/>
    <property type="match status" value="2"/>
</dbReference>
<dbReference type="GO" id="GO:0005634">
    <property type="term" value="C:nucleus"/>
    <property type="evidence" value="ECO:0007669"/>
    <property type="project" value="UniProtKB-SubCell"/>
</dbReference>
<evidence type="ECO:0000259" key="6">
    <source>
        <dbReference type="PROSITE" id="PS51294"/>
    </source>
</evidence>
<dbReference type="EMBL" id="CM002928">
    <property type="protein sequence ID" value="KGN44736.1"/>
    <property type="molecule type" value="Genomic_DNA"/>
</dbReference>
<keyword evidence="8" id="KW-1185">Reference proteome</keyword>
<evidence type="ECO:0000313" key="8">
    <source>
        <dbReference type="Proteomes" id="UP000029981"/>
    </source>
</evidence>
<dbReference type="InterPro" id="IPR001005">
    <property type="entry name" value="SANT/Myb"/>
</dbReference>
<dbReference type="Pfam" id="PF00249">
    <property type="entry name" value="Myb_DNA-binding"/>
    <property type="match status" value="2"/>
</dbReference>
<protein>
    <submittedName>
        <fullName evidence="7">Uncharacterized protein</fullName>
    </submittedName>
</protein>
<reference evidence="7 8" key="4">
    <citation type="journal article" date="2011" name="BMC Genomics">
        <title>RNA-Seq improves annotation of protein-coding genes in the cucumber genome.</title>
        <authorList>
            <person name="Li Z."/>
            <person name="Zhang Z."/>
            <person name="Yan P."/>
            <person name="Huang S."/>
            <person name="Fei Z."/>
            <person name="Lin K."/>
        </authorList>
    </citation>
    <scope>NUCLEOTIDE SEQUENCE [LARGE SCALE GENOMIC DNA]</scope>
    <source>
        <strain evidence="8">cv. 9930</strain>
    </source>
</reference>